<keyword evidence="5" id="KW-0067">ATP-binding</keyword>
<dbReference type="InterPro" id="IPR007868">
    <property type="entry name" value="Hom_end_hint"/>
</dbReference>
<evidence type="ECO:0000256" key="5">
    <source>
        <dbReference type="ARBA" id="ARBA00022840"/>
    </source>
</evidence>
<dbReference type="InterPro" id="IPR027417">
    <property type="entry name" value="P-loop_NTPase"/>
</dbReference>
<dbReference type="PROSITE" id="PS51192">
    <property type="entry name" value="HELICASE_ATP_BIND_1"/>
    <property type="match status" value="1"/>
</dbReference>
<evidence type="ECO:0000259" key="8">
    <source>
        <dbReference type="PROSITE" id="PS51192"/>
    </source>
</evidence>
<dbReference type="PANTHER" id="PTHR11274">
    <property type="entry name" value="RAD25/XP-B DNA REPAIR HELICASE"/>
    <property type="match status" value="1"/>
</dbReference>
<dbReference type="Gene3D" id="3.10.28.10">
    <property type="entry name" value="Homing endonucleases"/>
    <property type="match status" value="1"/>
</dbReference>
<reference evidence="9" key="1">
    <citation type="journal article" date="2020" name="Nature">
        <title>Giant virus diversity and host interactions through global metagenomics.</title>
        <authorList>
            <person name="Schulz F."/>
            <person name="Roux S."/>
            <person name="Paez-Espino D."/>
            <person name="Jungbluth S."/>
            <person name="Walsh D.A."/>
            <person name="Denef V.J."/>
            <person name="McMahon K.D."/>
            <person name="Konstantinidis K.T."/>
            <person name="Eloe-Fadrosh E.A."/>
            <person name="Kyrpides N.C."/>
            <person name="Woyke T."/>
        </authorList>
    </citation>
    <scope>NUCLEOTIDE SEQUENCE</scope>
    <source>
        <strain evidence="9">GVMAG-M-3300023184-16</strain>
    </source>
</reference>
<evidence type="ECO:0008006" key="10">
    <source>
        <dbReference type="Google" id="ProtNLM"/>
    </source>
</evidence>
<protein>
    <recommendedName>
        <fullName evidence="10">Helicase ATP-binding domain-containing protein</fullName>
    </recommendedName>
</protein>
<dbReference type="Gene3D" id="2.170.16.10">
    <property type="entry name" value="Hedgehog/Intein (Hint) domain"/>
    <property type="match status" value="2"/>
</dbReference>
<evidence type="ECO:0000313" key="9">
    <source>
        <dbReference type="EMBL" id="QHT84222.1"/>
    </source>
</evidence>
<sequence length="837" mass="95452">MSSSKSKVTNSRTLFVPTETYQEQIRQGSYLGKKGYTIPKTILDPQDLKFLYQDLHMVPAKQGPSYGAPTDDNTAFPIYRENANKIYLPRFYGIARYGYPQERDLNLERVAPISCSFDKSLRDYQEVVVDSYLSHVQKNPLHHVSGGIITIKCGAGKCLSKDTKILMFDGTIKPVQDIVVGDQLMGDDSGPRNVLTLARGRETMYKVCTKRGEGYTVNESHILSLKHNITNSVLDISVLDYLSLLQSNDKELVEHLYGYRVPILFPETYQEMDPYLMGCNIGEDSIKGLLKPKTYEHIPLHYKCNSRKNQLELLAGLIDSIGYYDKTNNCYEIRQKNKKVLDDIMFLVRSLGFASYEKPMEDKYRYFMGIHWHIIIYGTGLDKIPVHDPTKKACEVSVQQIKDVLKYRIHLEKLPEDDYYGFEIDGNRRFVLGDFTVTHNTVMAIKIISMIAKKTLIVVHKEFLLNQWIERIQEFLPTAKIGRIQGPIFESKGKDIVIGMLQTLYDRDFPENSFDDFGLMIVDEVHRIGSCQFSKALLRIQIPLMLGVTATLERKDGLTKVIHHFMGPTVYSDTQGLKNEDGSVLVRSMTFVSKDAEFNDVATDYRGNTMFSTMITKLCNHGPRIRFLVQILADLVEETPEAQILVLGHNRSLLVELNDAIVGKEIATVGYYLGGMKAKALEDSTEKQIILATYAMASEGFDHKNLSVLVMVTPKTDIIQSVGRIFRKKHDRPLIVDVVDQHDVFQNQWRKRRAYYKKCGFRIHASTSEDRTHWKIVYEPKNVDHKPDASTTFTASSPNATVLRTSTLGSYMEDDNNTVPKGCMIQIDSTELLKEDW</sequence>
<dbReference type="InterPro" id="IPR004042">
    <property type="entry name" value="Intein_endonuc_central"/>
</dbReference>
<dbReference type="GO" id="GO:0004386">
    <property type="term" value="F:helicase activity"/>
    <property type="evidence" value="ECO:0007669"/>
    <property type="project" value="UniProtKB-KW"/>
</dbReference>
<evidence type="ECO:0000256" key="6">
    <source>
        <dbReference type="ARBA" id="ARBA00023000"/>
    </source>
</evidence>
<keyword evidence="2" id="KW-0378">Hydrolase</keyword>
<dbReference type="PROSITE" id="PS50819">
    <property type="entry name" value="INTEIN_ENDONUCLEASE"/>
    <property type="match status" value="1"/>
</dbReference>
<evidence type="ECO:0000256" key="3">
    <source>
        <dbReference type="ARBA" id="ARBA00022806"/>
    </source>
</evidence>
<dbReference type="InterPro" id="IPR014001">
    <property type="entry name" value="Helicase_ATP-bd"/>
</dbReference>
<dbReference type="Pfam" id="PF05203">
    <property type="entry name" value="Hom_end_hint"/>
    <property type="match status" value="1"/>
</dbReference>
<dbReference type="GO" id="GO:0016539">
    <property type="term" value="P:intein-mediated protein splicing"/>
    <property type="evidence" value="ECO:0007669"/>
    <property type="project" value="InterPro"/>
</dbReference>
<dbReference type="GO" id="GO:0004519">
    <property type="term" value="F:endonuclease activity"/>
    <property type="evidence" value="ECO:0007669"/>
    <property type="project" value="InterPro"/>
</dbReference>
<dbReference type="InterPro" id="IPR050615">
    <property type="entry name" value="ATP-dep_DNA_Helicase"/>
</dbReference>
<keyword evidence="1" id="KW-0547">Nucleotide-binding</keyword>
<dbReference type="GO" id="GO:0016787">
    <property type="term" value="F:hydrolase activity"/>
    <property type="evidence" value="ECO:0007669"/>
    <property type="project" value="UniProtKB-KW"/>
</dbReference>
<keyword evidence="4" id="KW-0068">Autocatalytic cleavage</keyword>
<organism evidence="9">
    <name type="scientific">viral metagenome</name>
    <dbReference type="NCBI Taxonomy" id="1070528"/>
    <lineage>
        <taxon>unclassified sequences</taxon>
        <taxon>metagenomes</taxon>
        <taxon>organismal metagenomes</taxon>
    </lineage>
</organism>
<accession>A0A6C0HUL8</accession>
<evidence type="ECO:0000256" key="2">
    <source>
        <dbReference type="ARBA" id="ARBA00022801"/>
    </source>
</evidence>
<dbReference type="Pfam" id="PF05204">
    <property type="entry name" value="Hom_end"/>
    <property type="match status" value="1"/>
</dbReference>
<dbReference type="GO" id="GO:0005524">
    <property type="term" value="F:ATP binding"/>
    <property type="evidence" value="ECO:0007669"/>
    <property type="project" value="UniProtKB-KW"/>
</dbReference>
<proteinExistence type="predicted"/>
<dbReference type="InterPro" id="IPR036844">
    <property type="entry name" value="Hint_dom_sf"/>
</dbReference>
<dbReference type="InterPro" id="IPR006935">
    <property type="entry name" value="Helicase/UvrB_N"/>
</dbReference>
<dbReference type="InterPro" id="IPR007869">
    <property type="entry name" value="Homing_endonuc_PI-Sce"/>
</dbReference>
<dbReference type="SUPFAM" id="SSF52540">
    <property type="entry name" value="P-loop containing nucleoside triphosphate hydrolases"/>
    <property type="match status" value="1"/>
</dbReference>
<feature type="domain" description="Helicase ATP-binding" evidence="8">
    <location>
        <begin position="421"/>
        <end position="570"/>
    </location>
</feature>
<evidence type="ECO:0000256" key="1">
    <source>
        <dbReference type="ARBA" id="ARBA00022741"/>
    </source>
</evidence>
<dbReference type="SUPFAM" id="SSF55608">
    <property type="entry name" value="Homing endonucleases"/>
    <property type="match status" value="1"/>
</dbReference>
<dbReference type="CDD" id="cd18785">
    <property type="entry name" value="SF2_C"/>
    <property type="match status" value="1"/>
</dbReference>
<dbReference type="Gene3D" id="3.40.50.300">
    <property type="entry name" value="P-loop containing nucleotide triphosphate hydrolases"/>
    <property type="match status" value="2"/>
</dbReference>
<keyword evidence="6" id="KW-0651">Protein splicing</keyword>
<name>A0A6C0HUL8_9ZZZZ</name>
<dbReference type="PROSITE" id="PS50817">
    <property type="entry name" value="INTEIN_N_TER"/>
    <property type="match status" value="1"/>
</dbReference>
<dbReference type="Pfam" id="PF04851">
    <property type="entry name" value="ResIII"/>
    <property type="match status" value="1"/>
</dbReference>
<keyword evidence="3" id="KW-0347">Helicase</keyword>
<dbReference type="AlphaFoldDB" id="A0A6C0HUL8"/>
<dbReference type="SUPFAM" id="SSF51294">
    <property type="entry name" value="Hedgehog/intein (Hint) domain"/>
    <property type="match status" value="1"/>
</dbReference>
<evidence type="ECO:0000259" key="7">
    <source>
        <dbReference type="PROSITE" id="PS50819"/>
    </source>
</evidence>
<feature type="domain" description="DOD-type homing endonuclease" evidence="7">
    <location>
        <begin position="276"/>
        <end position="353"/>
    </location>
</feature>
<dbReference type="EMBL" id="MN740016">
    <property type="protein sequence ID" value="QHT84222.1"/>
    <property type="molecule type" value="Genomic_DNA"/>
</dbReference>
<dbReference type="InterPro" id="IPR027434">
    <property type="entry name" value="Homing_endonucl"/>
</dbReference>
<dbReference type="InterPro" id="IPR006141">
    <property type="entry name" value="Intein_N"/>
</dbReference>
<evidence type="ECO:0000256" key="4">
    <source>
        <dbReference type="ARBA" id="ARBA00022813"/>
    </source>
</evidence>
<dbReference type="GO" id="GO:0003677">
    <property type="term" value="F:DNA binding"/>
    <property type="evidence" value="ECO:0007669"/>
    <property type="project" value="InterPro"/>
</dbReference>
<dbReference type="PANTHER" id="PTHR11274:SF0">
    <property type="entry name" value="GENERAL TRANSCRIPTION AND DNA REPAIR FACTOR IIH HELICASE SUBUNIT XPB"/>
    <property type="match status" value="1"/>
</dbReference>